<dbReference type="Pfam" id="PF13378">
    <property type="entry name" value="MR_MLE_C"/>
    <property type="match status" value="1"/>
</dbReference>
<dbReference type="InterPro" id="IPR013342">
    <property type="entry name" value="Mandelate_racemase_C"/>
</dbReference>
<dbReference type="NCBIfam" id="TIGR03247">
    <property type="entry name" value="glucar-dehydr"/>
    <property type="match status" value="1"/>
</dbReference>
<evidence type="ECO:0000256" key="11">
    <source>
        <dbReference type="PIRSR" id="PIRSR617653-2"/>
    </source>
</evidence>
<proteinExistence type="inferred from homology"/>
<dbReference type="STRING" id="1164594.SAMN05216204_102194"/>
<dbReference type="SMART" id="SM00922">
    <property type="entry name" value="MR_MLE"/>
    <property type="match status" value="1"/>
</dbReference>
<dbReference type="EMBL" id="FOLD01000002">
    <property type="protein sequence ID" value="SFB88910.1"/>
    <property type="molecule type" value="Genomic_DNA"/>
</dbReference>
<feature type="binding site" evidence="11">
    <location>
        <position position="33"/>
    </location>
    <ligand>
        <name>substrate</name>
    </ligand>
</feature>
<feature type="binding site" evidence="12">
    <location>
        <position position="267"/>
    </location>
    <ligand>
        <name>Mg(2+)</name>
        <dbReference type="ChEBI" id="CHEBI:18420"/>
    </ligand>
</feature>
<dbReference type="InterPro" id="IPR036849">
    <property type="entry name" value="Enolase-like_C_sf"/>
</dbReference>
<dbReference type="UniPathway" id="UPA00564">
    <property type="reaction ID" value="UER00627"/>
</dbReference>
<evidence type="ECO:0000256" key="7">
    <source>
        <dbReference type="ARBA" id="ARBA00022842"/>
    </source>
</evidence>
<feature type="domain" description="Mandelate racemase/muconate lactonizing enzyme C-terminal" evidence="13">
    <location>
        <begin position="186"/>
        <end position="286"/>
    </location>
</feature>
<dbReference type="InterPro" id="IPR017653">
    <property type="entry name" value="Glucarate_dehydratase"/>
</dbReference>
<feature type="binding site" evidence="11">
    <location>
        <begin position="340"/>
        <end position="342"/>
    </location>
    <ligand>
        <name>substrate</name>
    </ligand>
</feature>
<evidence type="ECO:0000259" key="13">
    <source>
        <dbReference type="SMART" id="SM00922"/>
    </source>
</evidence>
<dbReference type="SUPFAM" id="SSF51604">
    <property type="entry name" value="Enolase C-terminal domain-like"/>
    <property type="match status" value="1"/>
</dbReference>
<dbReference type="SUPFAM" id="SSF54826">
    <property type="entry name" value="Enolase N-terminal domain-like"/>
    <property type="match status" value="1"/>
</dbReference>
<dbReference type="InterPro" id="IPR034593">
    <property type="entry name" value="DgoD-like"/>
</dbReference>
<evidence type="ECO:0000313" key="15">
    <source>
        <dbReference type="Proteomes" id="UP000198639"/>
    </source>
</evidence>
<feature type="binding site" evidence="11">
    <location>
        <position position="422"/>
    </location>
    <ligand>
        <name>substrate</name>
    </ligand>
</feature>
<feature type="binding site" evidence="11">
    <location>
        <position position="369"/>
    </location>
    <ligand>
        <name>substrate</name>
    </ligand>
</feature>
<dbReference type="SFLD" id="SFLDF00005">
    <property type="entry name" value="glucarate_dehydratase"/>
    <property type="match status" value="1"/>
</dbReference>
<comment type="cofactor">
    <cofactor evidence="2 12">
        <name>Mg(2+)</name>
        <dbReference type="ChEBI" id="CHEBI:18420"/>
    </cofactor>
</comment>
<dbReference type="GO" id="GO:0000287">
    <property type="term" value="F:magnesium ion binding"/>
    <property type="evidence" value="ECO:0007669"/>
    <property type="project" value="UniProtKB-UniRule"/>
</dbReference>
<dbReference type="OrthoDB" id="193563at2"/>
<dbReference type="Proteomes" id="UP000198639">
    <property type="component" value="Unassembled WGS sequence"/>
</dbReference>
<feature type="active site" description="Proton acceptor" evidence="10">
    <location>
        <position position="208"/>
    </location>
</feature>
<dbReference type="PANTHER" id="PTHR48080">
    <property type="entry name" value="D-GALACTONATE DEHYDRATASE-RELATED"/>
    <property type="match status" value="1"/>
</dbReference>
<dbReference type="InterPro" id="IPR029017">
    <property type="entry name" value="Enolase-like_N"/>
</dbReference>
<dbReference type="InterPro" id="IPR034598">
    <property type="entry name" value="GlucD-like"/>
</dbReference>
<feature type="binding site" evidence="12">
    <location>
        <position position="236"/>
    </location>
    <ligand>
        <name>Mg(2+)</name>
        <dbReference type="ChEBI" id="CHEBI:18420"/>
    </ligand>
</feature>
<feature type="binding site" evidence="11">
    <location>
        <position position="290"/>
    </location>
    <ligand>
        <name>substrate</name>
    </ligand>
</feature>
<dbReference type="SFLD" id="SFLDS00001">
    <property type="entry name" value="Enolase"/>
    <property type="match status" value="1"/>
</dbReference>
<keyword evidence="6 12" id="KW-0479">Metal-binding</keyword>
<keyword evidence="7 12" id="KW-0460">Magnesium</keyword>
<evidence type="ECO:0000256" key="5">
    <source>
        <dbReference type="ARBA" id="ARBA00011973"/>
    </source>
</evidence>
<dbReference type="AlphaFoldDB" id="A0A1I1EVE5"/>
<accession>A0A1I1EVE5</accession>
<feature type="active site" description="Proton acceptor" evidence="10">
    <location>
        <position position="340"/>
    </location>
</feature>
<evidence type="ECO:0000256" key="3">
    <source>
        <dbReference type="ARBA" id="ARBA00005183"/>
    </source>
</evidence>
<dbReference type="CDD" id="cd03323">
    <property type="entry name" value="D-glucarate_dehydratase"/>
    <property type="match status" value="1"/>
</dbReference>
<evidence type="ECO:0000256" key="6">
    <source>
        <dbReference type="ARBA" id="ARBA00022723"/>
    </source>
</evidence>
<comment type="similarity">
    <text evidence="4">Belongs to the mandelate racemase/muconate lactonizing enzyme family. GlucD subfamily.</text>
</comment>
<dbReference type="Gene3D" id="3.30.390.10">
    <property type="entry name" value="Enolase-like, N-terminal domain"/>
    <property type="match status" value="1"/>
</dbReference>
<evidence type="ECO:0000256" key="8">
    <source>
        <dbReference type="ARBA" id="ARBA00023239"/>
    </source>
</evidence>
<evidence type="ECO:0000256" key="2">
    <source>
        <dbReference type="ARBA" id="ARBA00001946"/>
    </source>
</evidence>
<evidence type="ECO:0000256" key="9">
    <source>
        <dbReference type="NCBIfam" id="TIGR03247"/>
    </source>
</evidence>
<feature type="binding site" evidence="11">
    <location>
        <position position="206"/>
    </location>
    <ligand>
        <name>substrate</name>
    </ligand>
</feature>
<reference evidence="15" key="1">
    <citation type="submission" date="2016-10" db="EMBL/GenBank/DDBJ databases">
        <authorList>
            <person name="Varghese N."/>
            <person name="Submissions S."/>
        </authorList>
    </citation>
    <scope>NUCLEOTIDE SEQUENCE [LARGE SCALE GENOMIC DNA]</scope>
    <source>
        <strain evidence="15">CGMCC 1.12041</strain>
    </source>
</reference>
<evidence type="ECO:0000256" key="4">
    <source>
        <dbReference type="ARBA" id="ARBA00009938"/>
    </source>
</evidence>
<feature type="binding site" evidence="11">
    <location>
        <begin position="236"/>
        <end position="238"/>
    </location>
    <ligand>
        <name>substrate</name>
    </ligand>
</feature>
<feature type="binding site" evidence="11">
    <location>
        <position position="151"/>
    </location>
    <ligand>
        <name>substrate</name>
    </ligand>
</feature>
<evidence type="ECO:0000256" key="1">
    <source>
        <dbReference type="ARBA" id="ARBA00001426"/>
    </source>
</evidence>
<dbReference type="GO" id="GO:0042838">
    <property type="term" value="P:D-glucarate catabolic process"/>
    <property type="evidence" value="ECO:0007669"/>
    <property type="project" value="UniProtKB-UniPathway"/>
</dbReference>
<keyword evidence="8" id="KW-0456">Lyase</keyword>
<dbReference type="GO" id="GO:0008872">
    <property type="term" value="F:glucarate dehydratase activity"/>
    <property type="evidence" value="ECO:0007669"/>
    <property type="project" value="UniProtKB-UniRule"/>
</dbReference>
<dbReference type="RefSeq" id="WP_091870821.1">
    <property type="nucleotide sequence ID" value="NZ_FOLD01000002.1"/>
</dbReference>
<protein>
    <recommendedName>
        <fullName evidence="5 9">Glucarate dehydratase</fullName>
        <ecNumber evidence="5 9">4.2.1.40</ecNumber>
    </recommendedName>
</protein>
<gene>
    <name evidence="14" type="ORF">SAMN05216204_102194</name>
</gene>
<evidence type="ECO:0000313" key="14">
    <source>
        <dbReference type="EMBL" id="SFB88910.1"/>
    </source>
</evidence>
<comment type="pathway">
    <text evidence="3">Carbohydrate acid metabolism; D-glucarate degradation; 2,5-dioxopentanoate from D-glucarate: step 1/2.</text>
</comment>
<dbReference type="InterPro" id="IPR029065">
    <property type="entry name" value="Enolase_C-like"/>
</dbReference>
<dbReference type="SFLD" id="SFLDG00055">
    <property type="entry name" value="glucarate_dehydratase"/>
    <property type="match status" value="1"/>
</dbReference>
<dbReference type="EC" id="4.2.1.40" evidence="5 9"/>
<feature type="binding site" evidence="12">
    <location>
        <position position="290"/>
    </location>
    <ligand>
        <name>Mg(2+)</name>
        <dbReference type="ChEBI" id="CHEBI:18420"/>
    </ligand>
</feature>
<evidence type="ECO:0000256" key="12">
    <source>
        <dbReference type="PIRSR" id="PIRSR617653-3"/>
    </source>
</evidence>
<feature type="binding site" evidence="11">
    <location>
        <position position="104"/>
    </location>
    <ligand>
        <name>substrate</name>
    </ligand>
</feature>
<organism evidence="14 15">
    <name type="scientific">Massilia yuzhufengensis</name>
    <dbReference type="NCBI Taxonomy" id="1164594"/>
    <lineage>
        <taxon>Bacteria</taxon>
        <taxon>Pseudomonadati</taxon>
        <taxon>Pseudomonadota</taxon>
        <taxon>Betaproteobacteria</taxon>
        <taxon>Burkholderiales</taxon>
        <taxon>Oxalobacteraceae</taxon>
        <taxon>Telluria group</taxon>
        <taxon>Massilia</taxon>
    </lineage>
</organism>
<name>A0A1I1EVE5_9BURK</name>
<sequence length="446" mass="48657">MNMNVSGAPVIATMQVVPVAGQDSMLMNLSGAHGPWFTRNIVVLKDSAGNTGLGEVPGGEAIRQTLEDARPLILGKSLGDYNAVLNAMRTTFAGRDAGGRGLQTFDLRTTIHCVTAVESAFLDLLGQFMNVPVAALLGEGQQRAAVPMLGYLFYIGDRGRTSLAYRSEQESEDDWFRLRNEEAMTPEAVVRLAEAAQARYGFQDFKLKGGVLAGDAEMEAAVALHERFPAARVTLDPNGAWSLQEAIRLCRDKLEVLAYAEDPCGAENGFSGREVMAEFRRATGLLTATNMVATDWRQMAHSIQLQSVDIPLADPHFWTMQGSVRVAQLCEMFGLTWGSHSNNHFDISLAMFTHVGAAAPGKVTAIDTHWIWQDGQRLTREPLRIEGGEVRVPARPGLGIELDPDALAAAHQAYRNMGLGARDDAVAMQFLVPGWKFDNKRPCMVR</sequence>
<evidence type="ECO:0000256" key="10">
    <source>
        <dbReference type="PIRSR" id="PIRSR617653-1"/>
    </source>
</evidence>
<dbReference type="PANTHER" id="PTHR48080:SF4">
    <property type="entry name" value="GLUCARATE DEHYDRATASE"/>
    <property type="match status" value="1"/>
</dbReference>
<keyword evidence="15" id="KW-1185">Reference proteome</keyword>
<comment type="catalytic activity">
    <reaction evidence="1">
        <text>D-glucarate = 5-dehydro-4-deoxy-D-glucarate + H2O</text>
        <dbReference type="Rhea" id="RHEA:14573"/>
        <dbReference type="ChEBI" id="CHEBI:15377"/>
        <dbReference type="ChEBI" id="CHEBI:30612"/>
        <dbReference type="ChEBI" id="CHEBI:42819"/>
        <dbReference type="EC" id="4.2.1.40"/>
    </reaction>
</comment>
<dbReference type="Gene3D" id="3.20.20.120">
    <property type="entry name" value="Enolase-like C-terminal domain"/>
    <property type="match status" value="1"/>
</dbReference>